<dbReference type="InterPro" id="IPR028082">
    <property type="entry name" value="Peripla_BP_I"/>
</dbReference>
<protein>
    <recommendedName>
        <fullName evidence="5">Transcriptional regulator LacI/GalR-like sensor domain-containing protein</fullName>
    </recommendedName>
</protein>
<evidence type="ECO:0000259" key="5">
    <source>
        <dbReference type="Pfam" id="PF13377"/>
    </source>
</evidence>
<feature type="domain" description="Transcriptional regulator LacI/GalR-like sensor" evidence="5">
    <location>
        <begin position="22"/>
        <end position="114"/>
    </location>
</feature>
<sequence length="199" mass="21307">MRGDWSAESGCRAGLELASQQDCTAVFAANDQMAPGLLRALHERGRKVPEDVSVIGFDDIPEAGSFLPPLTTVHQDFAEVGRRRVEGVLRQMRHDTTEHGTTLVPTRLVVRDSTAPPPPRQPGGHRSGAARPRTGRGAQSRRGGTRGRSRPAGPCPRGRPAQPLPAEALYAAAPDPEGARYALGSLKPWSLITVRSRSG</sequence>
<dbReference type="EMBL" id="BAAAUD010000034">
    <property type="protein sequence ID" value="GAA2944963.1"/>
    <property type="molecule type" value="Genomic_DNA"/>
</dbReference>
<keyword evidence="1" id="KW-0805">Transcription regulation</keyword>
<keyword evidence="2" id="KW-0238">DNA-binding</keyword>
<dbReference type="SUPFAM" id="SSF53822">
    <property type="entry name" value="Periplasmic binding protein-like I"/>
    <property type="match status" value="1"/>
</dbReference>
<keyword evidence="3" id="KW-0804">Transcription</keyword>
<name>A0ABN3XC98_9ACTN</name>
<dbReference type="Pfam" id="PF13377">
    <property type="entry name" value="Peripla_BP_3"/>
    <property type="match status" value="1"/>
</dbReference>
<evidence type="ECO:0000256" key="3">
    <source>
        <dbReference type="ARBA" id="ARBA00023163"/>
    </source>
</evidence>
<dbReference type="Proteomes" id="UP001500403">
    <property type="component" value="Unassembled WGS sequence"/>
</dbReference>
<reference evidence="6 7" key="1">
    <citation type="journal article" date="2019" name="Int. J. Syst. Evol. Microbiol.">
        <title>The Global Catalogue of Microorganisms (GCM) 10K type strain sequencing project: providing services to taxonomists for standard genome sequencing and annotation.</title>
        <authorList>
            <consortium name="The Broad Institute Genomics Platform"/>
            <consortium name="The Broad Institute Genome Sequencing Center for Infectious Disease"/>
            <person name="Wu L."/>
            <person name="Ma J."/>
        </authorList>
    </citation>
    <scope>NUCLEOTIDE SEQUENCE [LARGE SCALE GENOMIC DNA]</scope>
    <source>
        <strain evidence="6 7">JCM 9088</strain>
    </source>
</reference>
<dbReference type="Gene3D" id="3.40.50.2300">
    <property type="match status" value="2"/>
</dbReference>
<comment type="caution">
    <text evidence="6">The sequence shown here is derived from an EMBL/GenBank/DDBJ whole genome shotgun (WGS) entry which is preliminary data.</text>
</comment>
<keyword evidence="7" id="KW-1185">Reference proteome</keyword>
<evidence type="ECO:0000256" key="1">
    <source>
        <dbReference type="ARBA" id="ARBA00023015"/>
    </source>
</evidence>
<accession>A0ABN3XC98</accession>
<dbReference type="InterPro" id="IPR046335">
    <property type="entry name" value="LacI/GalR-like_sensor"/>
</dbReference>
<dbReference type="PANTHER" id="PTHR30146:SF153">
    <property type="entry name" value="LACTOSE OPERON REPRESSOR"/>
    <property type="match status" value="1"/>
</dbReference>
<evidence type="ECO:0000313" key="7">
    <source>
        <dbReference type="Proteomes" id="UP001500403"/>
    </source>
</evidence>
<evidence type="ECO:0000256" key="4">
    <source>
        <dbReference type="SAM" id="MobiDB-lite"/>
    </source>
</evidence>
<evidence type="ECO:0000313" key="6">
    <source>
        <dbReference type="EMBL" id="GAA2944963.1"/>
    </source>
</evidence>
<organism evidence="6 7">
    <name type="scientific">Streptomyces enissocaesilis</name>
    <dbReference type="NCBI Taxonomy" id="332589"/>
    <lineage>
        <taxon>Bacteria</taxon>
        <taxon>Bacillati</taxon>
        <taxon>Actinomycetota</taxon>
        <taxon>Actinomycetes</taxon>
        <taxon>Kitasatosporales</taxon>
        <taxon>Streptomycetaceae</taxon>
        <taxon>Streptomyces</taxon>
        <taxon>Streptomyces rochei group</taxon>
    </lineage>
</organism>
<feature type="region of interest" description="Disordered" evidence="4">
    <location>
        <begin position="91"/>
        <end position="171"/>
    </location>
</feature>
<evidence type="ECO:0000256" key="2">
    <source>
        <dbReference type="ARBA" id="ARBA00023125"/>
    </source>
</evidence>
<dbReference type="PANTHER" id="PTHR30146">
    <property type="entry name" value="LACI-RELATED TRANSCRIPTIONAL REPRESSOR"/>
    <property type="match status" value="1"/>
</dbReference>
<proteinExistence type="predicted"/>
<gene>
    <name evidence="6" type="ORF">GCM10010446_32840</name>
</gene>
<feature type="compositionally biased region" description="Low complexity" evidence="4">
    <location>
        <begin position="150"/>
        <end position="171"/>
    </location>
</feature>